<feature type="transmembrane region" description="Helical" evidence="1">
    <location>
        <begin position="53"/>
        <end position="73"/>
    </location>
</feature>
<name>A0A512IH53_9MICC</name>
<dbReference type="EMBL" id="BJZS01000104">
    <property type="protein sequence ID" value="GEO97036.1"/>
    <property type="molecule type" value="Genomic_DNA"/>
</dbReference>
<dbReference type="Proteomes" id="UP000321103">
    <property type="component" value="Unassembled WGS sequence"/>
</dbReference>
<feature type="transmembrane region" description="Helical" evidence="1">
    <location>
        <begin position="145"/>
        <end position="162"/>
    </location>
</feature>
<keyword evidence="3" id="KW-1185">Reference proteome</keyword>
<dbReference type="STRING" id="388357.GCA_001580365_00366"/>
<keyword evidence="1" id="KW-0812">Transmembrane</keyword>
<feature type="transmembrane region" description="Helical" evidence="1">
    <location>
        <begin position="20"/>
        <end position="41"/>
    </location>
</feature>
<organism evidence="2 3">
    <name type="scientific">Kocuria turfanensis</name>
    <dbReference type="NCBI Taxonomy" id="388357"/>
    <lineage>
        <taxon>Bacteria</taxon>
        <taxon>Bacillati</taxon>
        <taxon>Actinomycetota</taxon>
        <taxon>Actinomycetes</taxon>
        <taxon>Micrococcales</taxon>
        <taxon>Micrococcaceae</taxon>
        <taxon>Kocuria</taxon>
    </lineage>
</organism>
<proteinExistence type="predicted"/>
<evidence type="ECO:0000256" key="1">
    <source>
        <dbReference type="SAM" id="Phobius"/>
    </source>
</evidence>
<keyword evidence="1" id="KW-1133">Transmembrane helix</keyword>
<feature type="transmembrane region" description="Helical" evidence="1">
    <location>
        <begin position="79"/>
        <end position="96"/>
    </location>
</feature>
<sequence>MWWSLGHLTSSATSESFAPWLGMLTGVMAVILGVLLIGGVLRRAPRHLSRRRSTRIMLVWWPVAGVLMLLSSWNEPTMAGVPLFPFLVAFPVAAMFEQPRQHQRYVELIATRPHRIQAMIGVGVVGSVLFGALGVLSAVEQNWQSLGAFVAFFLMSLSYMMGARADRRQFSPPGASSRGTGS</sequence>
<reference evidence="2 3" key="1">
    <citation type="submission" date="2019-07" db="EMBL/GenBank/DDBJ databases">
        <title>Whole genome shotgun sequence of Kocuria turfanensis NBRC 107627.</title>
        <authorList>
            <person name="Hosoyama A."/>
            <person name="Uohara A."/>
            <person name="Ohji S."/>
            <person name="Ichikawa N."/>
        </authorList>
    </citation>
    <scope>NUCLEOTIDE SEQUENCE [LARGE SCALE GENOMIC DNA]</scope>
    <source>
        <strain evidence="2 3">NBRC 107627</strain>
    </source>
</reference>
<protein>
    <submittedName>
        <fullName evidence="2">Uncharacterized protein</fullName>
    </submittedName>
</protein>
<accession>A0A512IH53</accession>
<feature type="transmembrane region" description="Helical" evidence="1">
    <location>
        <begin position="116"/>
        <end position="139"/>
    </location>
</feature>
<comment type="caution">
    <text evidence="2">The sequence shown here is derived from an EMBL/GenBank/DDBJ whole genome shotgun (WGS) entry which is preliminary data.</text>
</comment>
<evidence type="ECO:0000313" key="2">
    <source>
        <dbReference type="EMBL" id="GEO97036.1"/>
    </source>
</evidence>
<evidence type="ECO:0000313" key="3">
    <source>
        <dbReference type="Proteomes" id="UP000321103"/>
    </source>
</evidence>
<keyword evidence="1" id="KW-0472">Membrane</keyword>
<dbReference type="AlphaFoldDB" id="A0A512IH53"/>
<gene>
    <name evidence="2" type="ORF">KTU01_31590</name>
</gene>